<organism evidence="3 4">
    <name type="scientific">Lentibacillus halodurans</name>
    <dbReference type="NCBI Taxonomy" id="237679"/>
    <lineage>
        <taxon>Bacteria</taxon>
        <taxon>Bacillati</taxon>
        <taxon>Bacillota</taxon>
        <taxon>Bacilli</taxon>
        <taxon>Bacillales</taxon>
        <taxon>Bacillaceae</taxon>
        <taxon>Lentibacillus</taxon>
    </lineage>
</organism>
<sequence length="75" mass="8597">MNELVGLSLADIQWEDSLLRIRNAKTYRERLVPIQSEMKKQLKKYISIRGVVDSDALFVTIDGTPFVKKVNTTTN</sequence>
<dbReference type="GO" id="GO:0006310">
    <property type="term" value="P:DNA recombination"/>
    <property type="evidence" value="ECO:0007669"/>
    <property type="project" value="UniProtKB-KW"/>
</dbReference>
<name>A0A1I1ANQ3_9BACI</name>
<evidence type="ECO:0000313" key="3">
    <source>
        <dbReference type="EMBL" id="SFB39685.1"/>
    </source>
</evidence>
<protein>
    <submittedName>
        <fullName evidence="3">Phage integrase family protein</fullName>
    </submittedName>
</protein>
<dbReference type="EMBL" id="FOJW01000028">
    <property type="protein sequence ID" value="SFB39685.1"/>
    <property type="molecule type" value="Genomic_DNA"/>
</dbReference>
<dbReference type="PROSITE" id="PS51898">
    <property type="entry name" value="TYR_RECOMBINASE"/>
    <property type="match status" value="1"/>
</dbReference>
<dbReference type="InterPro" id="IPR002104">
    <property type="entry name" value="Integrase_catalytic"/>
</dbReference>
<dbReference type="GO" id="GO:0015074">
    <property type="term" value="P:DNA integration"/>
    <property type="evidence" value="ECO:0007669"/>
    <property type="project" value="InterPro"/>
</dbReference>
<dbReference type="InterPro" id="IPR013762">
    <property type="entry name" value="Integrase-like_cat_sf"/>
</dbReference>
<dbReference type="Gene3D" id="1.10.443.10">
    <property type="entry name" value="Intergrase catalytic core"/>
    <property type="match status" value="1"/>
</dbReference>
<accession>A0A1I1ANQ3</accession>
<evidence type="ECO:0000259" key="2">
    <source>
        <dbReference type="PROSITE" id="PS51898"/>
    </source>
</evidence>
<reference evidence="3 4" key="1">
    <citation type="submission" date="2016-10" db="EMBL/GenBank/DDBJ databases">
        <authorList>
            <person name="de Groot N.N."/>
        </authorList>
    </citation>
    <scope>NUCLEOTIDE SEQUENCE [LARGE SCALE GENOMIC DNA]</scope>
    <source>
        <strain evidence="3 4">CGMCC 1.3702</strain>
    </source>
</reference>
<proteinExistence type="predicted"/>
<dbReference type="Proteomes" id="UP000198642">
    <property type="component" value="Unassembled WGS sequence"/>
</dbReference>
<evidence type="ECO:0000313" key="4">
    <source>
        <dbReference type="Proteomes" id="UP000198642"/>
    </source>
</evidence>
<dbReference type="SUPFAM" id="SSF56349">
    <property type="entry name" value="DNA breaking-rejoining enzymes"/>
    <property type="match status" value="1"/>
</dbReference>
<dbReference type="STRING" id="237679.SAMN04488072_1284"/>
<dbReference type="InterPro" id="IPR011010">
    <property type="entry name" value="DNA_brk_join_enz"/>
</dbReference>
<feature type="domain" description="Tyr recombinase" evidence="2">
    <location>
        <begin position="1"/>
        <end position="75"/>
    </location>
</feature>
<gene>
    <name evidence="3" type="ORF">SAMN04488072_1284</name>
</gene>
<dbReference type="Pfam" id="PF00589">
    <property type="entry name" value="Phage_integrase"/>
    <property type="match status" value="1"/>
</dbReference>
<evidence type="ECO:0000256" key="1">
    <source>
        <dbReference type="ARBA" id="ARBA00023172"/>
    </source>
</evidence>
<dbReference type="GO" id="GO:0003677">
    <property type="term" value="F:DNA binding"/>
    <property type="evidence" value="ECO:0007669"/>
    <property type="project" value="InterPro"/>
</dbReference>
<dbReference type="AlphaFoldDB" id="A0A1I1ANQ3"/>
<keyword evidence="1" id="KW-0233">DNA recombination</keyword>
<keyword evidence="4" id="KW-1185">Reference proteome</keyword>